<dbReference type="Proteomes" id="UP001146351">
    <property type="component" value="Unassembled WGS sequence"/>
</dbReference>
<evidence type="ECO:0000259" key="4">
    <source>
        <dbReference type="Pfam" id="PF26335"/>
    </source>
</evidence>
<evidence type="ECO:0000259" key="3">
    <source>
        <dbReference type="Pfam" id="PF00144"/>
    </source>
</evidence>
<dbReference type="InterPro" id="IPR058664">
    <property type="entry name" value="ARB_00930-like_C"/>
</dbReference>
<dbReference type="EMBL" id="JAPQKO010000005">
    <property type="protein sequence ID" value="KAJ5161703.1"/>
    <property type="molecule type" value="Genomic_DNA"/>
</dbReference>
<dbReference type="PANTHER" id="PTHR22935:SF95">
    <property type="entry name" value="BETA-LACTAMASE-LIKE 1-RELATED"/>
    <property type="match status" value="1"/>
</dbReference>
<feature type="domain" description="Beta-lactamase-related" evidence="3">
    <location>
        <begin position="111"/>
        <end position="427"/>
    </location>
</feature>
<feature type="domain" description="Beta-lactamase-like ARB-00930-like C-terminal" evidence="4">
    <location>
        <begin position="440"/>
        <end position="578"/>
    </location>
</feature>
<dbReference type="Gene3D" id="3.40.710.10">
    <property type="entry name" value="DD-peptidase/beta-lactamase superfamily"/>
    <property type="match status" value="1"/>
</dbReference>
<evidence type="ECO:0000256" key="1">
    <source>
        <dbReference type="ARBA" id="ARBA00038473"/>
    </source>
</evidence>
<dbReference type="SUPFAM" id="SSF56601">
    <property type="entry name" value="beta-lactamase/transpeptidase-like"/>
    <property type="match status" value="1"/>
</dbReference>
<organism evidence="5 6">
    <name type="scientific">Penicillium capsulatum</name>
    <dbReference type="NCBI Taxonomy" id="69766"/>
    <lineage>
        <taxon>Eukaryota</taxon>
        <taxon>Fungi</taxon>
        <taxon>Dikarya</taxon>
        <taxon>Ascomycota</taxon>
        <taxon>Pezizomycotina</taxon>
        <taxon>Eurotiomycetes</taxon>
        <taxon>Eurotiomycetidae</taxon>
        <taxon>Eurotiales</taxon>
        <taxon>Aspergillaceae</taxon>
        <taxon>Penicillium</taxon>
    </lineage>
</organism>
<dbReference type="Pfam" id="PF26335">
    <property type="entry name" value="ARB_00930_C"/>
    <property type="match status" value="1"/>
</dbReference>
<protein>
    <submittedName>
        <fullName evidence="5">Beta-lactamase-like protein</fullName>
    </submittedName>
</protein>
<keyword evidence="6" id="KW-1185">Reference proteome</keyword>
<gene>
    <name evidence="5" type="ORF">N7492_007095</name>
</gene>
<dbReference type="InterPro" id="IPR012338">
    <property type="entry name" value="Beta-lactam/transpept-like"/>
</dbReference>
<dbReference type="PANTHER" id="PTHR22935">
    <property type="entry name" value="PENICILLIN-BINDING PROTEIN"/>
    <property type="match status" value="1"/>
</dbReference>
<reference evidence="5" key="2">
    <citation type="journal article" date="2023" name="IMA Fungus">
        <title>Comparative genomic study of the Penicillium genus elucidates a diverse pangenome and 15 lateral gene transfer events.</title>
        <authorList>
            <person name="Petersen C."/>
            <person name="Sorensen T."/>
            <person name="Nielsen M.R."/>
            <person name="Sondergaard T.E."/>
            <person name="Sorensen J.L."/>
            <person name="Fitzpatrick D.A."/>
            <person name="Frisvad J.C."/>
            <person name="Nielsen K.L."/>
        </authorList>
    </citation>
    <scope>NUCLEOTIDE SEQUENCE</scope>
    <source>
        <strain evidence="5">IBT 21917</strain>
    </source>
</reference>
<accession>A0A9W9LLH1</accession>
<evidence type="ECO:0000256" key="2">
    <source>
        <dbReference type="SAM" id="SignalP"/>
    </source>
</evidence>
<evidence type="ECO:0000313" key="6">
    <source>
        <dbReference type="Proteomes" id="UP001146351"/>
    </source>
</evidence>
<name>A0A9W9LLH1_9EURO</name>
<dbReference type="Pfam" id="PF00144">
    <property type="entry name" value="Beta-lactamase"/>
    <property type="match status" value="1"/>
</dbReference>
<proteinExistence type="inferred from homology"/>
<dbReference type="OrthoDB" id="10250282at2759"/>
<feature type="signal peptide" evidence="2">
    <location>
        <begin position="1"/>
        <end position="19"/>
    </location>
</feature>
<dbReference type="AlphaFoldDB" id="A0A9W9LLH1"/>
<evidence type="ECO:0000313" key="5">
    <source>
        <dbReference type="EMBL" id="KAJ5161703.1"/>
    </source>
</evidence>
<feature type="chain" id="PRO_5040937512" evidence="2">
    <location>
        <begin position="20"/>
        <end position="580"/>
    </location>
</feature>
<dbReference type="InterPro" id="IPR001466">
    <property type="entry name" value="Beta-lactam-related"/>
</dbReference>
<keyword evidence="2" id="KW-0732">Signal</keyword>
<comment type="similarity">
    <text evidence="1">Belongs to the beta-lactamase family.</text>
</comment>
<sequence>MSSIISSVLLFSVASSAMGFRPCPLLGPAYPPFTLNIDEPEVAQTLKWLTGNFTELVDTNTGPNGDVKATTSFSIALFSSDKGNTDEEPFFWQFHHTSPELKKTSKDAIVVNKDSIYGIGGLTEVFTIWSLLINGDDQIFDEPVTKYLPELNTTDLKSKAKKDPTSVAAWEDITVGQLASHLSGLARDYCVKDLSLSKSAEKAGLPKSTTKQDCCDKTSKCTTADLLKHLATRPPVAPAGMTPGYSNLAFQVLGYIVEKGTGKSFEETLQSTILDKLGMKQTSVYAPKDTSAGVIPVSEEASGWSAHSLVEKSSRSMFSSTKDLSIAGQAILKSTLLTHAQTRRWLKPLSHTSNPKNSIGAPWVIYSDGKYPNTSMVDVYTVLSNEDHDDGLYSSYLGLVPDYGVGYAILSADTVSPADLNAHADYVEPVQEAIVKLSLKQALNNYGGKYEAANSSIVINGDKYPGLYIDGFTSNGVNFRETLAELLGIKKEKNLSIRLYPTQRIDKSGDGSKQAFRAVLQDKTELADADTPTCVSWLDVDKFQYNGHGLDELIFTLDKKGKAVEVEIPSLEVTLKKSSK</sequence>
<comment type="caution">
    <text evidence="5">The sequence shown here is derived from an EMBL/GenBank/DDBJ whole genome shotgun (WGS) entry which is preliminary data.</text>
</comment>
<reference evidence="5" key="1">
    <citation type="submission" date="2022-11" db="EMBL/GenBank/DDBJ databases">
        <authorList>
            <person name="Petersen C."/>
        </authorList>
    </citation>
    <scope>NUCLEOTIDE SEQUENCE</scope>
    <source>
        <strain evidence="5">IBT 21917</strain>
    </source>
</reference>
<dbReference type="InterPro" id="IPR051478">
    <property type="entry name" value="Beta-lactamase-like_AB/R"/>
</dbReference>